<name>A0A061JHA8_9PROT</name>
<dbReference type="InterPro" id="IPR039718">
    <property type="entry name" value="Rrm1"/>
</dbReference>
<evidence type="ECO:0000256" key="2">
    <source>
        <dbReference type="ARBA" id="ARBA00012274"/>
    </source>
</evidence>
<proteinExistence type="inferred from homology"/>
<evidence type="ECO:0000313" key="10">
    <source>
        <dbReference type="Proteomes" id="UP000026922"/>
    </source>
</evidence>
<dbReference type="Proteomes" id="UP000026922">
    <property type="component" value="Unassembled WGS sequence"/>
</dbReference>
<dbReference type="Pfam" id="PF02867">
    <property type="entry name" value="Ribonuc_red_lgC"/>
    <property type="match status" value="2"/>
</dbReference>
<dbReference type="PRINTS" id="PR01183">
    <property type="entry name" value="RIBORDTASEM1"/>
</dbReference>
<evidence type="ECO:0000256" key="5">
    <source>
        <dbReference type="ARBA" id="ARBA00047754"/>
    </source>
</evidence>
<dbReference type="UniPathway" id="UPA00326"/>
<dbReference type="GO" id="GO:0005971">
    <property type="term" value="C:ribonucleoside-diphosphate reductase complex"/>
    <property type="evidence" value="ECO:0007669"/>
    <property type="project" value="TreeGrafter"/>
</dbReference>
<dbReference type="Gene3D" id="3.20.70.20">
    <property type="match status" value="1"/>
</dbReference>
<dbReference type="Pfam" id="PF00317">
    <property type="entry name" value="Ribonuc_red_lgN"/>
    <property type="match status" value="1"/>
</dbReference>
<dbReference type="NCBIfam" id="NF006577">
    <property type="entry name" value="PRK09102.1"/>
    <property type="match status" value="1"/>
</dbReference>
<accession>A0A061JHA8</accession>
<feature type="domain" description="Ribonucleotide reductase large subunit C-terminal" evidence="8">
    <location>
        <begin position="442"/>
        <end position="588"/>
    </location>
</feature>
<feature type="domain" description="Ribonucleotide reductase large subunit C-terminal" evidence="8">
    <location>
        <begin position="116"/>
        <end position="437"/>
    </location>
</feature>
<dbReference type="SUPFAM" id="SSF48168">
    <property type="entry name" value="R1 subunit of ribonucleotide reductase, N-terminal domain"/>
    <property type="match status" value="1"/>
</dbReference>
<comment type="catalytic activity">
    <reaction evidence="5 6">
        <text>a 2'-deoxyribonucleoside 5'-diphosphate + [thioredoxin]-disulfide + H2O = a ribonucleoside 5'-diphosphate + [thioredoxin]-dithiol</text>
        <dbReference type="Rhea" id="RHEA:23252"/>
        <dbReference type="Rhea" id="RHEA-COMP:10698"/>
        <dbReference type="Rhea" id="RHEA-COMP:10700"/>
        <dbReference type="ChEBI" id="CHEBI:15377"/>
        <dbReference type="ChEBI" id="CHEBI:29950"/>
        <dbReference type="ChEBI" id="CHEBI:50058"/>
        <dbReference type="ChEBI" id="CHEBI:57930"/>
        <dbReference type="ChEBI" id="CHEBI:73316"/>
        <dbReference type="EC" id="1.17.4.1"/>
    </reaction>
</comment>
<evidence type="ECO:0000256" key="1">
    <source>
        <dbReference type="ARBA" id="ARBA00010406"/>
    </source>
</evidence>
<evidence type="ECO:0000256" key="4">
    <source>
        <dbReference type="ARBA" id="ARBA00023116"/>
    </source>
</evidence>
<evidence type="ECO:0000259" key="8">
    <source>
        <dbReference type="Pfam" id="PF02867"/>
    </source>
</evidence>
<organism evidence="9 10">
    <name type="scientific">Holospora undulata HU1</name>
    <dbReference type="NCBI Taxonomy" id="1321371"/>
    <lineage>
        <taxon>Bacteria</taxon>
        <taxon>Pseudomonadati</taxon>
        <taxon>Pseudomonadota</taxon>
        <taxon>Alphaproteobacteria</taxon>
        <taxon>Holosporales</taxon>
        <taxon>Holosporaceae</taxon>
        <taxon>Holospora</taxon>
    </lineage>
</organism>
<gene>
    <name evidence="9" type="ORF">K737_300979</name>
</gene>
<keyword evidence="3 6" id="KW-0560">Oxidoreductase</keyword>
<dbReference type="GO" id="GO:0005524">
    <property type="term" value="F:ATP binding"/>
    <property type="evidence" value="ECO:0007669"/>
    <property type="project" value="InterPro"/>
</dbReference>
<sequence>MTFHVKTSKPSFHRTANYSFLHNGFLNLDAEKDHLLTEFGKTTMENQYLYGGESYQEMFERVSSSFSDNNSHAQRMYDYISSLWFMPATPVLGNAGLAELNKKNRPESASLHLPISCYLNEAQDALDSVAGLLIENMFLGAGGGGIGSYFGNLRPAGRVGAKEAAGVIPFAKIVESITQCVSQGTRRGAAAIFLPISHPEIVDFIQFRRPSGGDPQRKVLHLNHGVVISDAFMDAVQYGKPWDLINPHDQSVTETVDARELWIQLLTIRLETGEPYLIFIDHVNASIPCYQKELGLEIKSSNLCTEIFLPTGLDHHKTNRTAVCCLGSLNLVKFLEWKDHTSFIEDCLRFLDNVLEDFVCKAPDSFKNAVYSVKRGRAVGLGVMGWHSFLQSLGIPMHGLLARTWNKYIFSHIHQSARAVSKILAQERGPCKDAEEKNVMERFSYATAIAPTASISILCGGASPGIEPIVANAYTHKTMSGLFFIKNQYLVELLEKKGADTQEVWESILENDGSVQHLDILSQEEKAVFLTAYEIDPQHLIQLAGERTPYVDQGQSLNLFFPPNVSKNDLHDAHWNAWKQGVKSLYYLRSRSLKSGETNHDAKQAQQVFSSMVDKYYSDSGMLKLEYENCLVCQ</sequence>
<evidence type="ECO:0000313" key="9">
    <source>
        <dbReference type="EMBL" id="ETZ04608.1"/>
    </source>
</evidence>
<dbReference type="SUPFAM" id="SSF51998">
    <property type="entry name" value="PFL-like glycyl radical enzymes"/>
    <property type="match status" value="1"/>
</dbReference>
<protein>
    <recommendedName>
        <fullName evidence="2 6">Ribonucleoside-diphosphate reductase</fullName>
        <ecNumber evidence="2 6">1.17.4.1</ecNumber>
    </recommendedName>
</protein>
<dbReference type="RefSeq" id="WP_006298983.1">
    <property type="nucleotide sequence ID" value="NZ_ARPM03000168.1"/>
</dbReference>
<dbReference type="GO" id="GO:0004748">
    <property type="term" value="F:ribonucleoside-diphosphate reductase activity, thioredoxin disulfide as acceptor"/>
    <property type="evidence" value="ECO:0007669"/>
    <property type="project" value="UniProtKB-EC"/>
</dbReference>
<comment type="similarity">
    <text evidence="1 6">Belongs to the ribonucleoside diphosphate reductase large chain family.</text>
</comment>
<evidence type="ECO:0000259" key="7">
    <source>
        <dbReference type="Pfam" id="PF00317"/>
    </source>
</evidence>
<keyword evidence="4 6" id="KW-0215">Deoxyribonucleotide synthesis</keyword>
<dbReference type="EC" id="1.17.4.1" evidence="2 6"/>
<evidence type="ECO:0000256" key="6">
    <source>
        <dbReference type="RuleBase" id="RU003410"/>
    </source>
</evidence>
<dbReference type="PANTHER" id="PTHR11573:SF6">
    <property type="entry name" value="RIBONUCLEOSIDE-DIPHOSPHATE REDUCTASE LARGE SUBUNIT"/>
    <property type="match status" value="1"/>
</dbReference>
<comment type="function">
    <text evidence="6">Provides the precursors necessary for DNA synthesis. Catalyzes the biosynthesis of deoxyribonucleotides from the corresponding ribonucleotides.</text>
</comment>
<dbReference type="InterPro" id="IPR013509">
    <property type="entry name" value="RNR_lsu_N"/>
</dbReference>
<comment type="caution">
    <text evidence="9">The sequence shown here is derived from an EMBL/GenBank/DDBJ whole genome shotgun (WGS) entry which is preliminary data.</text>
</comment>
<dbReference type="InterPro" id="IPR000788">
    <property type="entry name" value="RNR_lg_C"/>
</dbReference>
<evidence type="ECO:0000256" key="3">
    <source>
        <dbReference type="ARBA" id="ARBA00023002"/>
    </source>
</evidence>
<keyword evidence="10" id="KW-1185">Reference proteome</keyword>
<dbReference type="InterPro" id="IPR008926">
    <property type="entry name" value="RNR_R1-su_N"/>
</dbReference>
<dbReference type="GO" id="GO:0009263">
    <property type="term" value="P:deoxyribonucleotide biosynthetic process"/>
    <property type="evidence" value="ECO:0007669"/>
    <property type="project" value="UniProtKB-KW"/>
</dbReference>
<feature type="domain" description="Ribonucleotide reductase large subunit N-terminal" evidence="7">
    <location>
        <begin position="35"/>
        <end position="97"/>
    </location>
</feature>
<reference evidence="9 10" key="1">
    <citation type="journal article" date="2013" name="Genome Announc.">
        <title>Draft Genome Sequence of Holospora undulata Strain HU1, a Micronucleus-Specific Symbiont of the Ciliate Paramecium caudatum.</title>
        <authorList>
            <person name="Dohra H."/>
            <person name="Suzuki H."/>
            <person name="Suzuki T."/>
            <person name="Tanaka K."/>
            <person name="Fujishima M."/>
        </authorList>
    </citation>
    <scope>NUCLEOTIDE SEQUENCE [LARGE SCALE GENOMIC DNA]</scope>
    <source>
        <strain evidence="9 10">HU1</strain>
    </source>
</reference>
<dbReference type="EMBL" id="ARPM03000168">
    <property type="protein sequence ID" value="ETZ04608.1"/>
    <property type="molecule type" value="Genomic_DNA"/>
</dbReference>
<dbReference type="AlphaFoldDB" id="A0A061JHA8"/>
<dbReference type="PANTHER" id="PTHR11573">
    <property type="entry name" value="RIBONUCLEOSIDE-DIPHOSPHATE REDUCTASE LARGE CHAIN"/>
    <property type="match status" value="1"/>
</dbReference>